<dbReference type="KEGG" id="rhd:R2APBS1_1649"/>
<dbReference type="Proteomes" id="UP000011859">
    <property type="component" value="Chromosome"/>
</dbReference>
<accession>M4NFG4</accession>
<evidence type="ECO:0000313" key="1">
    <source>
        <dbReference type="EMBL" id="AGG88782.1"/>
    </source>
</evidence>
<evidence type="ECO:0000313" key="2">
    <source>
        <dbReference type="Proteomes" id="UP000011859"/>
    </source>
</evidence>
<reference evidence="1 2" key="1">
    <citation type="submission" date="2012-04" db="EMBL/GenBank/DDBJ databases">
        <title>Complete genome of Rhodanobacter sp. 2APBS1.</title>
        <authorList>
            <consortium name="US DOE Joint Genome Institute"/>
            <person name="Huntemann M."/>
            <person name="Wei C.-L."/>
            <person name="Han J."/>
            <person name="Detter J.C."/>
            <person name="Han C."/>
            <person name="Tapia R."/>
            <person name="Munk A.C.C."/>
            <person name="Chen A."/>
            <person name="Krypides N."/>
            <person name="Mavromatis K."/>
            <person name="Markowitz V."/>
            <person name="Szeto E."/>
            <person name="Ivanova N."/>
            <person name="Mikhailova N."/>
            <person name="Ovchinnikova G."/>
            <person name="Pagani I."/>
            <person name="Pati A."/>
            <person name="Goodwin L."/>
            <person name="Peters L."/>
            <person name="Pitluck S."/>
            <person name="Woyke T."/>
            <person name="Prakash O."/>
            <person name="Elkins J."/>
            <person name="Brown S."/>
            <person name="Palumbo A."/>
            <person name="Hemme C."/>
            <person name="Zhou J."/>
            <person name="Watson D."/>
            <person name="Jardine P."/>
            <person name="Kostka J."/>
            <person name="Green S."/>
        </authorList>
    </citation>
    <scope>NUCLEOTIDE SEQUENCE [LARGE SCALE GENOMIC DNA]</scope>
    <source>
        <strain evidence="1 2">2APBS1</strain>
    </source>
</reference>
<dbReference type="eggNOG" id="ENOG5030P9R">
    <property type="taxonomic scope" value="Bacteria"/>
</dbReference>
<name>M4NFG4_9GAMM</name>
<proteinExistence type="predicted"/>
<gene>
    <name evidence="1" type="ORF">R2APBS1_1649</name>
</gene>
<dbReference type="RefSeq" id="WP_015447538.1">
    <property type="nucleotide sequence ID" value="NC_020541.1"/>
</dbReference>
<dbReference type="AlphaFoldDB" id="M4NFG4"/>
<dbReference type="STRING" id="666685.R2APBS1_1649"/>
<protein>
    <submittedName>
        <fullName evidence="1">Uncharacterized protein</fullName>
    </submittedName>
</protein>
<keyword evidence="2" id="KW-1185">Reference proteome</keyword>
<dbReference type="HOGENOM" id="CLU_972797_0_0_6"/>
<organism evidence="1 2">
    <name type="scientific">Rhodanobacter denitrificans</name>
    <dbReference type="NCBI Taxonomy" id="666685"/>
    <lineage>
        <taxon>Bacteria</taxon>
        <taxon>Pseudomonadati</taxon>
        <taxon>Pseudomonadota</taxon>
        <taxon>Gammaproteobacteria</taxon>
        <taxon>Lysobacterales</taxon>
        <taxon>Rhodanobacteraceae</taxon>
        <taxon>Rhodanobacter</taxon>
    </lineage>
</organism>
<sequence>MFVAAAVPEHSGAEPPSFRVEDLGVFGGMAFLAVIQAGADAGFRHVRARSGFGMRLAPHRALRHLILSTLLEAGVLAPIASRRRLDDAISEAPWSEGASLEDSDWLIIWNEMTRGSLPQQIRDCMDTFESTARSREVILQTWESLAIGECLAFGEYALAAHNLNPALARPAAAALPAILAQHSIGQGCALMWSAAKHLASWFMRNGAGSAGTAERELVNSICLNADRANFGGGPVKQFSRHSAVPMSTFASTFIWTSRLGDDYWNVPVSERALDVARPIGAGRGEY</sequence>
<dbReference type="EMBL" id="CP003470">
    <property type="protein sequence ID" value="AGG88782.1"/>
    <property type="molecule type" value="Genomic_DNA"/>
</dbReference>